<keyword evidence="5" id="KW-1185">Reference proteome</keyword>
<feature type="transmembrane region" description="Helical" evidence="2">
    <location>
        <begin position="1068"/>
        <end position="1089"/>
    </location>
</feature>
<organism evidence="4 5">
    <name type="scientific">Paraglomus brasilianum</name>
    <dbReference type="NCBI Taxonomy" id="144538"/>
    <lineage>
        <taxon>Eukaryota</taxon>
        <taxon>Fungi</taxon>
        <taxon>Fungi incertae sedis</taxon>
        <taxon>Mucoromycota</taxon>
        <taxon>Glomeromycotina</taxon>
        <taxon>Glomeromycetes</taxon>
        <taxon>Paraglomerales</taxon>
        <taxon>Paraglomeraceae</taxon>
        <taxon>Paraglomus</taxon>
    </lineage>
</organism>
<sequence>MDSSTRLDIDNAYREELEQCAMLIDLPGDEYTMELLADVETPSFTIINHVSDRLTDNSSIVESLMIKQCVGKWNIDDADAAKLFMKITRKSRMTDDEVINEYCNVNNLRLDGLFMEPPLISKNHEIARCYKYTISKLSEISRYYPIHNVDSLEFAKRELSSLPIEEACQLQPYITEYDAHYISSLFNGLEENESVESIQDENLVVEQHVMEETLIPAKADKVYSQWPLNMREIGSMVSKEAKTENTEVLLEQLDQLVPEGKGSRAPLEWNNEWEGSISDEYKIASIFTEDDIYEEFSGIDNVTTCDYYLESPVFASNDPRTNRHKDLGNDSPIPNSMYQAIKAAAPADKASMFDLDDDLDGFDTDFTRIMNRNMFTNEWKKLIVEETADDFSKLKFEVPNLPNPKSVATEQNKGRASFPYIPNALVDLISSTTFTQLSPTFWILNKTKGLELELSWNPIKGATGSEISRIIGDEVEKIDYMDKMCIGCEYEELLPNELVPDENEAETILISEREEVSSKPRSKKSGSDASVISGVIATQVHKIPEKDHEIRGDGASVKSIEPDANDTKLTRKTTPWTMELCDSPTQSVTTNQTDNFTLLSTHDLSPKRTSNTEKDANDHGIENSSCVDKQTAVLPLARRRMISQIFFADNFSATKSINNFLLLRGRKEMTVADRDEKEQSATVVPAPVDLHQSLEFLHEISTEQKNTLGIEYERPVDENTARGKLLFHHICPEPKSTLKYIISARLLQNRHMVATLRSDKCKIELIERDFEYLRPFLPDDELSSTHVDADLIIDECTAITYHSLFHISQRLSSVDTESQANETLRILSRLSLKYTNLFVILETYLWNAYETPLQSATPYPFTLPIQKSLSELISTLSVYNCQSTVLYSSNEEMSATLARLIGDINRSSKKSSNASCLNAGQDELENLLQNAETMHERFLCSFTPLINPYTSQVILRFTTLKDFLRMSHQERLALLGRWIDERRLQKFDLTLHGVLNSNVFEEEYIDGECIDEAYTDGEYIDGEYAIRDFYNDGETAIIDETIPTTVISSTVTSPPHIQMSADDDGPPLVIFIFVIALLFLSGFVWIFCCGTCVGRDAARACGLGRCVPKNDEARRKTRRTGAIRTIDDFGQEAWEMLEEGLYVDDEVWNTVEEEL</sequence>
<evidence type="ECO:0000313" key="4">
    <source>
        <dbReference type="EMBL" id="CAG8575655.1"/>
    </source>
</evidence>
<dbReference type="Pfam" id="PF23394">
    <property type="entry name" value="DUF7102"/>
    <property type="match status" value="1"/>
</dbReference>
<comment type="caution">
    <text evidence="4">The sequence shown here is derived from an EMBL/GenBank/DDBJ whole genome shotgun (WGS) entry which is preliminary data.</text>
</comment>
<dbReference type="Proteomes" id="UP000789739">
    <property type="component" value="Unassembled WGS sequence"/>
</dbReference>
<proteinExistence type="predicted"/>
<feature type="domain" description="DUF7102" evidence="3">
    <location>
        <begin position="740"/>
        <end position="893"/>
    </location>
</feature>
<keyword evidence="2" id="KW-0812">Transmembrane</keyword>
<feature type="region of interest" description="Disordered" evidence="1">
    <location>
        <begin position="602"/>
        <end position="623"/>
    </location>
</feature>
<dbReference type="InterPro" id="IPR055528">
    <property type="entry name" value="DUF7102"/>
</dbReference>
<evidence type="ECO:0000313" key="5">
    <source>
        <dbReference type="Proteomes" id="UP000789739"/>
    </source>
</evidence>
<keyword evidence="2" id="KW-1133">Transmembrane helix</keyword>
<evidence type="ECO:0000256" key="1">
    <source>
        <dbReference type="SAM" id="MobiDB-lite"/>
    </source>
</evidence>
<accession>A0A9N9G2Q0</accession>
<evidence type="ECO:0000259" key="3">
    <source>
        <dbReference type="Pfam" id="PF23394"/>
    </source>
</evidence>
<protein>
    <submittedName>
        <fullName evidence="4">6245_t:CDS:1</fullName>
    </submittedName>
</protein>
<keyword evidence="2" id="KW-0472">Membrane</keyword>
<reference evidence="4" key="1">
    <citation type="submission" date="2021-06" db="EMBL/GenBank/DDBJ databases">
        <authorList>
            <person name="Kallberg Y."/>
            <person name="Tangrot J."/>
            <person name="Rosling A."/>
        </authorList>
    </citation>
    <scope>NUCLEOTIDE SEQUENCE</scope>
    <source>
        <strain evidence="4">BR232B</strain>
    </source>
</reference>
<dbReference type="AlphaFoldDB" id="A0A9N9G2Q0"/>
<gene>
    <name evidence="4" type="ORF">PBRASI_LOCUS6343</name>
</gene>
<dbReference type="EMBL" id="CAJVPI010000832">
    <property type="protein sequence ID" value="CAG8575655.1"/>
    <property type="molecule type" value="Genomic_DNA"/>
</dbReference>
<dbReference type="OrthoDB" id="2422840at2759"/>
<evidence type="ECO:0000256" key="2">
    <source>
        <dbReference type="SAM" id="Phobius"/>
    </source>
</evidence>
<feature type="compositionally biased region" description="Basic and acidic residues" evidence="1">
    <location>
        <begin position="604"/>
        <end position="621"/>
    </location>
</feature>
<name>A0A9N9G2Q0_9GLOM</name>